<organism evidence="1 2">
    <name type="scientific">Cryptotermes secundus</name>
    <dbReference type="NCBI Taxonomy" id="105785"/>
    <lineage>
        <taxon>Eukaryota</taxon>
        <taxon>Metazoa</taxon>
        <taxon>Ecdysozoa</taxon>
        <taxon>Arthropoda</taxon>
        <taxon>Hexapoda</taxon>
        <taxon>Insecta</taxon>
        <taxon>Pterygota</taxon>
        <taxon>Neoptera</taxon>
        <taxon>Polyneoptera</taxon>
        <taxon>Dictyoptera</taxon>
        <taxon>Blattodea</taxon>
        <taxon>Blattoidea</taxon>
        <taxon>Termitoidae</taxon>
        <taxon>Kalotermitidae</taxon>
        <taxon>Cryptotermitinae</taxon>
        <taxon>Cryptotermes</taxon>
    </lineage>
</organism>
<gene>
    <name evidence="1" type="ORF">B7P43_G14278</name>
</gene>
<dbReference type="STRING" id="105785.A0A2J7RPC4"/>
<sequence>MLRLDDSIHDLIADDEYDTDVAICEEYIDTAKRAIQKAVRGIDKRLSAATADLTISETSAAAVPTPSFVHSVKLPPIKLEPFSGDVESWSRFWEQFKSSIDKDPSLSAINKHVFLRGYLEGEPKLLVEGISVSASTYEGTKKILRERYGDRNRIIQAHLDYLQDVTPITTASPEALNTTFIECNRRIQALQAIGEDVNAYGGVLAPKILRAFPDYVCRRWIVHGKREQLSDGDIIKLMEFLSVEVEGAITTQKIRGESSSVSDPTPAAATFHISSNTQKNIRRIK</sequence>
<dbReference type="PANTHER" id="PTHR22954">
    <property type="entry name" value="RETROVIRAL PROTEASE-RELATED"/>
    <property type="match status" value="1"/>
</dbReference>
<dbReference type="Proteomes" id="UP000235965">
    <property type="component" value="Unassembled WGS sequence"/>
</dbReference>
<name>A0A2J7RPC4_9NEOP</name>
<dbReference type="Pfam" id="PF03564">
    <property type="entry name" value="DUF1759"/>
    <property type="match status" value="1"/>
</dbReference>
<protein>
    <submittedName>
        <fullName evidence="1">Uncharacterized protein</fullName>
    </submittedName>
</protein>
<comment type="caution">
    <text evidence="1">The sequence shown here is derived from an EMBL/GenBank/DDBJ whole genome shotgun (WGS) entry which is preliminary data.</text>
</comment>
<evidence type="ECO:0000313" key="2">
    <source>
        <dbReference type="Proteomes" id="UP000235965"/>
    </source>
</evidence>
<keyword evidence="2" id="KW-1185">Reference proteome</keyword>
<reference evidence="1 2" key="1">
    <citation type="submission" date="2017-12" db="EMBL/GenBank/DDBJ databases">
        <title>Hemimetabolous genomes reveal molecular basis of termite eusociality.</title>
        <authorList>
            <person name="Harrison M.C."/>
            <person name="Jongepier E."/>
            <person name="Robertson H.M."/>
            <person name="Arning N."/>
            <person name="Bitard-Feildel T."/>
            <person name="Chao H."/>
            <person name="Childers C.P."/>
            <person name="Dinh H."/>
            <person name="Doddapaneni H."/>
            <person name="Dugan S."/>
            <person name="Gowin J."/>
            <person name="Greiner C."/>
            <person name="Han Y."/>
            <person name="Hu H."/>
            <person name="Hughes D.S.T."/>
            <person name="Huylmans A.-K."/>
            <person name="Kemena C."/>
            <person name="Kremer L.P.M."/>
            <person name="Lee S.L."/>
            <person name="Lopez-Ezquerra A."/>
            <person name="Mallet L."/>
            <person name="Monroy-Kuhn J.M."/>
            <person name="Moser A."/>
            <person name="Murali S.C."/>
            <person name="Muzny D.M."/>
            <person name="Otani S."/>
            <person name="Piulachs M.-D."/>
            <person name="Poelchau M."/>
            <person name="Qu J."/>
            <person name="Schaub F."/>
            <person name="Wada-Katsumata A."/>
            <person name="Worley K.C."/>
            <person name="Xie Q."/>
            <person name="Ylla G."/>
            <person name="Poulsen M."/>
            <person name="Gibbs R.A."/>
            <person name="Schal C."/>
            <person name="Richards S."/>
            <person name="Belles X."/>
            <person name="Korb J."/>
            <person name="Bornberg-Bauer E."/>
        </authorList>
    </citation>
    <scope>NUCLEOTIDE SEQUENCE [LARGE SCALE GENOMIC DNA]</scope>
    <source>
        <tissue evidence="1">Whole body</tissue>
    </source>
</reference>
<dbReference type="OrthoDB" id="8054408at2759"/>
<proteinExistence type="predicted"/>
<dbReference type="EMBL" id="NEVH01001362">
    <property type="protein sequence ID" value="PNF42681.1"/>
    <property type="molecule type" value="Genomic_DNA"/>
</dbReference>
<dbReference type="AlphaFoldDB" id="A0A2J7RPC4"/>
<evidence type="ECO:0000313" key="1">
    <source>
        <dbReference type="EMBL" id="PNF42681.1"/>
    </source>
</evidence>
<dbReference type="InterPro" id="IPR005312">
    <property type="entry name" value="DUF1759"/>
</dbReference>
<dbReference type="InParanoid" id="A0A2J7RPC4"/>
<dbReference type="PANTHER" id="PTHR22954:SF3">
    <property type="entry name" value="PROTEIN CBG08539"/>
    <property type="match status" value="1"/>
</dbReference>
<accession>A0A2J7RPC4</accession>